<keyword evidence="10" id="KW-1185">Reference proteome</keyword>
<reference evidence="8 10" key="1">
    <citation type="submission" date="2015-11" db="EMBL/GenBank/DDBJ databases">
        <title>Genomic analysis of 38 Legionella species identifies large and diverse effector repertoires.</title>
        <authorList>
            <person name="Burstein D."/>
            <person name="Amaro F."/>
            <person name="Zusman T."/>
            <person name="Lifshitz Z."/>
            <person name="Cohen O."/>
            <person name="Gilbert J.A."/>
            <person name="Pupko T."/>
            <person name="Shuman H.A."/>
            <person name="Segal G."/>
        </authorList>
    </citation>
    <scope>NUCLEOTIDE SEQUENCE [LARGE SCALE GENOMIC DNA]</scope>
    <source>
        <strain evidence="8 10">CDC#72-OH-14</strain>
    </source>
</reference>
<dbReference type="Gene3D" id="1.20.1250.20">
    <property type="entry name" value="MFS general substrate transporter like domains"/>
    <property type="match status" value="2"/>
</dbReference>
<evidence type="ECO:0000256" key="3">
    <source>
        <dbReference type="ARBA" id="ARBA00022692"/>
    </source>
</evidence>
<keyword evidence="5 6" id="KW-0472">Membrane</keyword>
<dbReference type="InterPro" id="IPR052425">
    <property type="entry name" value="Uncharacterized_MFS-type"/>
</dbReference>
<feature type="transmembrane region" description="Helical" evidence="6">
    <location>
        <begin position="199"/>
        <end position="221"/>
    </location>
</feature>
<dbReference type="GO" id="GO:0005886">
    <property type="term" value="C:plasma membrane"/>
    <property type="evidence" value="ECO:0007669"/>
    <property type="project" value="UniProtKB-SubCell"/>
</dbReference>
<dbReference type="SUPFAM" id="SSF103473">
    <property type="entry name" value="MFS general substrate transporter"/>
    <property type="match status" value="1"/>
</dbReference>
<evidence type="ECO:0000256" key="6">
    <source>
        <dbReference type="SAM" id="Phobius"/>
    </source>
</evidence>
<dbReference type="AlphaFoldDB" id="A0A378IIA0"/>
<feature type="transmembrane region" description="Helical" evidence="6">
    <location>
        <begin position="155"/>
        <end position="178"/>
    </location>
</feature>
<feature type="transmembrane region" description="Helical" evidence="6">
    <location>
        <begin position="262"/>
        <end position="280"/>
    </location>
</feature>
<dbReference type="InterPro" id="IPR011701">
    <property type="entry name" value="MFS"/>
</dbReference>
<dbReference type="PANTHER" id="PTHR42688">
    <property type="entry name" value="CONSERVED PROTEIN"/>
    <property type="match status" value="1"/>
</dbReference>
<sequence length="374" mass="40689">MLLGLVSLFADMTYEGARSITGPYLALLGANAAIVGFVSGLGELLGYVVRMVSGYLADRTGKYWTITIVGYICNLLAVPLLALAGYWWIAAVLMITERVGKAMRVPSRDAMLSHAGNQIGMGWAFGLHEALDQTGAMIGPLIVAVALYFKEGYSFSFAILLVPALFALTILLCARWLYPRPQDLEIERDNLKTSGMNQSFWFYLAGAALIAAGYADFPLIAYHFQKTALLSPIWIPVSYSIAMGANTLSAPLLGYLYDRKGFIILMGVTLVSCLFAPLVFLGDFNFALLGVILWSIGVGAHESLMRAIVAHMIPKEKRGSAYGVFNTGFGIFWFLGSVSMGILYDTSILAVVVFSVGIQLLALPLLWMVMKKIN</sequence>
<feature type="transmembrane region" description="Helical" evidence="6">
    <location>
        <begin position="233"/>
        <end position="255"/>
    </location>
</feature>
<feature type="transmembrane region" description="Helical" evidence="6">
    <location>
        <begin position="24"/>
        <end position="48"/>
    </location>
</feature>
<evidence type="ECO:0000256" key="4">
    <source>
        <dbReference type="ARBA" id="ARBA00022989"/>
    </source>
</evidence>
<evidence type="ECO:0000313" key="9">
    <source>
        <dbReference type="EMBL" id="STX34726.1"/>
    </source>
</evidence>
<organism evidence="9 11">
    <name type="scientific">Legionella cincinnatiensis</name>
    <dbReference type="NCBI Taxonomy" id="28085"/>
    <lineage>
        <taxon>Bacteria</taxon>
        <taxon>Pseudomonadati</taxon>
        <taxon>Pseudomonadota</taxon>
        <taxon>Gammaproteobacteria</taxon>
        <taxon>Legionellales</taxon>
        <taxon>Legionellaceae</taxon>
        <taxon>Legionella</taxon>
    </lineage>
</organism>
<dbReference type="EMBL" id="LNXX01000047">
    <property type="protein sequence ID" value="KTC81946.1"/>
    <property type="molecule type" value="Genomic_DNA"/>
</dbReference>
<evidence type="ECO:0000256" key="5">
    <source>
        <dbReference type="ARBA" id="ARBA00023136"/>
    </source>
</evidence>
<proteinExistence type="predicted"/>
<evidence type="ECO:0000256" key="1">
    <source>
        <dbReference type="ARBA" id="ARBA00004651"/>
    </source>
</evidence>
<evidence type="ECO:0000313" key="10">
    <source>
        <dbReference type="Proteomes" id="UP000054854"/>
    </source>
</evidence>
<keyword evidence="2" id="KW-1003">Cell membrane</keyword>
<dbReference type="PANTHER" id="PTHR42688:SF1">
    <property type="entry name" value="BLR5212 PROTEIN"/>
    <property type="match status" value="1"/>
</dbReference>
<dbReference type="Proteomes" id="UP000255316">
    <property type="component" value="Unassembled WGS sequence"/>
</dbReference>
<reference evidence="9 11" key="2">
    <citation type="submission" date="2018-06" db="EMBL/GenBank/DDBJ databases">
        <authorList>
            <consortium name="Pathogen Informatics"/>
            <person name="Doyle S."/>
        </authorList>
    </citation>
    <scope>NUCLEOTIDE SEQUENCE [LARGE SCALE GENOMIC DNA]</scope>
    <source>
        <strain evidence="9 11">NCTC12438</strain>
    </source>
</reference>
<evidence type="ECO:0000313" key="11">
    <source>
        <dbReference type="Proteomes" id="UP000255316"/>
    </source>
</evidence>
<evidence type="ECO:0000256" key="2">
    <source>
        <dbReference type="ARBA" id="ARBA00022475"/>
    </source>
</evidence>
<gene>
    <name evidence="8" type="ORF">Lcin_3016</name>
    <name evidence="9" type="ORF">NCTC12438_01330</name>
</gene>
<dbReference type="STRING" id="28085.Lcin_3016"/>
<feature type="transmembrane region" description="Helical" evidence="6">
    <location>
        <begin position="68"/>
        <end position="95"/>
    </location>
</feature>
<keyword evidence="4 6" id="KW-1133">Transmembrane helix</keyword>
<comment type="subcellular location">
    <subcellularLocation>
        <location evidence="1">Cell membrane</location>
        <topology evidence="1">Multi-pass membrane protein</topology>
    </subcellularLocation>
</comment>
<feature type="transmembrane region" description="Helical" evidence="6">
    <location>
        <begin position="286"/>
        <end position="309"/>
    </location>
</feature>
<protein>
    <submittedName>
        <fullName evidence="9">Major facilitator superfamily transporter</fullName>
    </submittedName>
</protein>
<dbReference type="InterPro" id="IPR020846">
    <property type="entry name" value="MFS_dom"/>
</dbReference>
<dbReference type="CDD" id="cd17370">
    <property type="entry name" value="MFS_MJ1317_like"/>
    <property type="match status" value="1"/>
</dbReference>
<keyword evidence="3 6" id="KW-0812">Transmembrane</keyword>
<dbReference type="Pfam" id="PF07690">
    <property type="entry name" value="MFS_1"/>
    <property type="match status" value="1"/>
</dbReference>
<dbReference type="PROSITE" id="PS50850">
    <property type="entry name" value="MFS"/>
    <property type="match status" value="1"/>
</dbReference>
<feature type="transmembrane region" description="Helical" evidence="6">
    <location>
        <begin position="321"/>
        <end position="342"/>
    </location>
</feature>
<evidence type="ECO:0000259" key="7">
    <source>
        <dbReference type="PROSITE" id="PS50850"/>
    </source>
</evidence>
<name>A0A378IIA0_9GAMM</name>
<feature type="domain" description="Major facilitator superfamily (MFS) profile" evidence="7">
    <location>
        <begin position="1"/>
        <end position="374"/>
    </location>
</feature>
<evidence type="ECO:0000313" key="8">
    <source>
        <dbReference type="EMBL" id="KTC81946.1"/>
    </source>
</evidence>
<dbReference type="Proteomes" id="UP000054854">
    <property type="component" value="Unassembled WGS sequence"/>
</dbReference>
<feature type="transmembrane region" description="Helical" evidence="6">
    <location>
        <begin position="348"/>
        <end position="369"/>
    </location>
</feature>
<dbReference type="InterPro" id="IPR036259">
    <property type="entry name" value="MFS_trans_sf"/>
</dbReference>
<dbReference type="GO" id="GO:0022857">
    <property type="term" value="F:transmembrane transporter activity"/>
    <property type="evidence" value="ECO:0007669"/>
    <property type="project" value="InterPro"/>
</dbReference>
<dbReference type="EMBL" id="UGNX01000001">
    <property type="protein sequence ID" value="STX34726.1"/>
    <property type="molecule type" value="Genomic_DNA"/>
</dbReference>
<accession>A0A378IIA0</accession>